<evidence type="ECO:0000313" key="2">
    <source>
        <dbReference type="EMBL" id="MEQ2168636.1"/>
    </source>
</evidence>
<accession>A0ABV0NB67</accession>
<dbReference type="EMBL" id="JAHRIO010031310">
    <property type="protein sequence ID" value="MEQ2168636.1"/>
    <property type="molecule type" value="Genomic_DNA"/>
</dbReference>
<sequence>MDNEMTAKERGVLGEDNEKEELDQERSQEDEGEERKLREEEGEGEGLEKRIKEQELLTEEQELEELKAQVLQLLVELEEAREMSYKHQESFHELQGSSSLSTSLCWLSDVFFFLIPLLTHSSSLLSHMSAGLLEDERLASAHQAEAFTRQIQNLQGLTKIQTSADKILQL</sequence>
<protein>
    <submittedName>
        <fullName evidence="2">Uncharacterized protein</fullName>
    </submittedName>
</protein>
<name>A0ABV0NB67_9TELE</name>
<proteinExistence type="predicted"/>
<keyword evidence="3" id="KW-1185">Reference proteome</keyword>
<evidence type="ECO:0000313" key="3">
    <source>
        <dbReference type="Proteomes" id="UP001476798"/>
    </source>
</evidence>
<feature type="region of interest" description="Disordered" evidence="1">
    <location>
        <begin position="1"/>
        <end position="51"/>
    </location>
</feature>
<feature type="compositionally biased region" description="Basic and acidic residues" evidence="1">
    <location>
        <begin position="24"/>
        <end position="39"/>
    </location>
</feature>
<feature type="compositionally biased region" description="Basic and acidic residues" evidence="1">
    <location>
        <begin position="1"/>
        <end position="13"/>
    </location>
</feature>
<evidence type="ECO:0000256" key="1">
    <source>
        <dbReference type="SAM" id="MobiDB-lite"/>
    </source>
</evidence>
<organism evidence="2 3">
    <name type="scientific">Goodea atripinnis</name>
    <dbReference type="NCBI Taxonomy" id="208336"/>
    <lineage>
        <taxon>Eukaryota</taxon>
        <taxon>Metazoa</taxon>
        <taxon>Chordata</taxon>
        <taxon>Craniata</taxon>
        <taxon>Vertebrata</taxon>
        <taxon>Euteleostomi</taxon>
        <taxon>Actinopterygii</taxon>
        <taxon>Neopterygii</taxon>
        <taxon>Teleostei</taxon>
        <taxon>Neoteleostei</taxon>
        <taxon>Acanthomorphata</taxon>
        <taxon>Ovalentaria</taxon>
        <taxon>Atherinomorphae</taxon>
        <taxon>Cyprinodontiformes</taxon>
        <taxon>Goodeidae</taxon>
        <taxon>Goodea</taxon>
    </lineage>
</organism>
<comment type="caution">
    <text evidence="2">The sequence shown here is derived from an EMBL/GenBank/DDBJ whole genome shotgun (WGS) entry which is preliminary data.</text>
</comment>
<reference evidence="2 3" key="1">
    <citation type="submission" date="2021-06" db="EMBL/GenBank/DDBJ databases">
        <authorList>
            <person name="Palmer J.M."/>
        </authorList>
    </citation>
    <scope>NUCLEOTIDE SEQUENCE [LARGE SCALE GENOMIC DNA]</scope>
    <source>
        <strain evidence="2 3">GA_2019</strain>
        <tissue evidence="2">Muscle</tissue>
    </source>
</reference>
<dbReference type="Proteomes" id="UP001476798">
    <property type="component" value="Unassembled WGS sequence"/>
</dbReference>
<gene>
    <name evidence="2" type="ORF">GOODEAATRI_016830</name>
</gene>